<organism evidence="1 2">
    <name type="scientific">Penicillium malachiteum</name>
    <dbReference type="NCBI Taxonomy" id="1324776"/>
    <lineage>
        <taxon>Eukaryota</taxon>
        <taxon>Fungi</taxon>
        <taxon>Dikarya</taxon>
        <taxon>Ascomycota</taxon>
        <taxon>Pezizomycotina</taxon>
        <taxon>Eurotiomycetes</taxon>
        <taxon>Eurotiomycetidae</taxon>
        <taxon>Eurotiales</taxon>
        <taxon>Aspergillaceae</taxon>
        <taxon>Penicillium</taxon>
    </lineage>
</organism>
<protein>
    <submittedName>
        <fullName evidence="1">Uncharacterized protein</fullName>
    </submittedName>
</protein>
<gene>
    <name evidence="1" type="ORF">N7493_009666</name>
</gene>
<dbReference type="Proteomes" id="UP001215712">
    <property type="component" value="Unassembled WGS sequence"/>
</dbReference>
<evidence type="ECO:0000313" key="2">
    <source>
        <dbReference type="Proteomes" id="UP001215712"/>
    </source>
</evidence>
<reference evidence="1" key="1">
    <citation type="journal article" date="2023" name="IMA Fungus">
        <title>Comparative genomic study of the Penicillium genus elucidates a diverse pangenome and 15 lateral gene transfer events.</title>
        <authorList>
            <person name="Petersen C."/>
            <person name="Sorensen T."/>
            <person name="Nielsen M.R."/>
            <person name="Sondergaard T.E."/>
            <person name="Sorensen J.L."/>
            <person name="Fitzpatrick D.A."/>
            <person name="Frisvad J.C."/>
            <person name="Nielsen K.L."/>
        </authorList>
    </citation>
    <scope>NUCLEOTIDE SEQUENCE</scope>
    <source>
        <strain evidence="1">IBT 17514</strain>
    </source>
</reference>
<comment type="caution">
    <text evidence="1">The sequence shown here is derived from an EMBL/GenBank/DDBJ whole genome shotgun (WGS) entry which is preliminary data.</text>
</comment>
<accession>A0AAD6HEI4</accession>
<dbReference type="AlphaFoldDB" id="A0AAD6HEI4"/>
<proteinExistence type="predicted"/>
<sequence length="186" mass="21101">MTTPTQSLLSNVAIRSALRHIKPGSHEGTVQDLWNIIVLDRFPSHEGYKYLWKGPNNSLHEPHIIIIQLYDRPPTSQNSSDFDDSDERQIFLMKCRSAPLDIPPNDTEEERIFDELLQALNDKGKIFGAVAIGKKVRFYRFEEADSENSISRLHDGTIDIDDPDGTVQVEEILGHIKANACQWTSS</sequence>
<keyword evidence="2" id="KW-1185">Reference proteome</keyword>
<evidence type="ECO:0000313" key="1">
    <source>
        <dbReference type="EMBL" id="KAJ5710074.1"/>
    </source>
</evidence>
<reference evidence="1" key="2">
    <citation type="submission" date="2023-01" db="EMBL/GenBank/DDBJ databases">
        <authorList>
            <person name="Petersen C."/>
        </authorList>
    </citation>
    <scope>NUCLEOTIDE SEQUENCE</scope>
    <source>
        <strain evidence="1">IBT 17514</strain>
    </source>
</reference>
<name>A0AAD6HEI4_9EURO</name>
<dbReference type="EMBL" id="JAQJAN010000017">
    <property type="protein sequence ID" value="KAJ5710074.1"/>
    <property type="molecule type" value="Genomic_DNA"/>
</dbReference>